<name>A0A323V381_9RHOO</name>
<evidence type="ECO:0000256" key="8">
    <source>
        <dbReference type="ARBA" id="ARBA00023136"/>
    </source>
</evidence>
<evidence type="ECO:0000313" key="14">
    <source>
        <dbReference type="EMBL" id="PZA18510.1"/>
    </source>
</evidence>
<evidence type="ECO:0000256" key="2">
    <source>
        <dbReference type="ARBA" id="ARBA00004713"/>
    </source>
</evidence>
<comment type="similarity">
    <text evidence="9">Belongs to the glycosyltransferase 9 family.</text>
</comment>
<evidence type="ECO:0000256" key="3">
    <source>
        <dbReference type="ARBA" id="ARBA00022475"/>
    </source>
</evidence>
<dbReference type="SUPFAM" id="SSF53756">
    <property type="entry name" value="UDP-Glycosyltransferase/glycogen phosphorylase"/>
    <property type="match status" value="1"/>
</dbReference>
<keyword evidence="5" id="KW-0328">Glycosyltransferase</keyword>
<dbReference type="Gene3D" id="3.40.50.2000">
    <property type="entry name" value="Glycogen Phosphorylase B"/>
    <property type="match status" value="2"/>
</dbReference>
<evidence type="ECO:0000256" key="1">
    <source>
        <dbReference type="ARBA" id="ARBA00004515"/>
    </source>
</evidence>
<keyword evidence="7" id="KW-0448">Lipopolysaccharide biosynthesis</keyword>
<accession>A0A323V381</accession>
<dbReference type="OrthoDB" id="9767552at2"/>
<dbReference type="PANTHER" id="PTHR30160:SF19">
    <property type="entry name" value="LIPOPOLYSACCHARIDE HEPTOSYLTRANSFERASE 1"/>
    <property type="match status" value="1"/>
</dbReference>
<dbReference type="InterPro" id="IPR051199">
    <property type="entry name" value="LPS_LOS_Heptosyltrfase"/>
</dbReference>
<evidence type="ECO:0000256" key="5">
    <source>
        <dbReference type="ARBA" id="ARBA00022676"/>
    </source>
</evidence>
<gene>
    <name evidence="14" type="primary">waaC</name>
    <name evidence="14" type="ORF">DNK49_03010</name>
</gene>
<dbReference type="EC" id="2.4.99.23" evidence="10"/>
<organism evidence="14 15">
    <name type="scientific">Parazoarcus communis SWub3 = DSM 12120</name>
    <dbReference type="NCBI Taxonomy" id="1121029"/>
    <lineage>
        <taxon>Bacteria</taxon>
        <taxon>Pseudomonadati</taxon>
        <taxon>Pseudomonadota</taxon>
        <taxon>Betaproteobacteria</taxon>
        <taxon>Rhodocyclales</taxon>
        <taxon>Zoogloeaceae</taxon>
        <taxon>Parazoarcus</taxon>
    </lineage>
</organism>
<dbReference type="GO" id="GO:0008713">
    <property type="term" value="F:ADP-heptose-lipopolysaccharide heptosyltransferase activity"/>
    <property type="evidence" value="ECO:0007669"/>
    <property type="project" value="TreeGrafter"/>
</dbReference>
<dbReference type="Pfam" id="PF01075">
    <property type="entry name" value="Glyco_transf_9"/>
    <property type="match status" value="1"/>
</dbReference>
<protein>
    <recommendedName>
        <fullName evidence="11">Lipopolysaccharide heptosyltransferase 1</fullName>
        <ecNumber evidence="10">2.4.99.23</ecNumber>
    </recommendedName>
    <alternativeName>
        <fullName evidence="12">ADP-heptose:lipopolysaccharide heptosyltransferase I</fullName>
    </alternativeName>
</protein>
<dbReference type="PANTHER" id="PTHR30160">
    <property type="entry name" value="TETRAACYLDISACCHARIDE 4'-KINASE-RELATED"/>
    <property type="match status" value="1"/>
</dbReference>
<comment type="pathway">
    <text evidence="2">Bacterial outer membrane biogenesis; LPS core biosynthesis.</text>
</comment>
<dbReference type="GO" id="GO:0005886">
    <property type="term" value="C:plasma membrane"/>
    <property type="evidence" value="ECO:0007669"/>
    <property type="project" value="UniProtKB-SubCell"/>
</dbReference>
<comment type="subcellular location">
    <subcellularLocation>
        <location evidence="1">Cell inner membrane</location>
        <topology evidence="1">Peripheral membrane protein</topology>
        <orientation evidence="1">Cytoplasmic side</orientation>
    </subcellularLocation>
</comment>
<keyword evidence="6 14" id="KW-0808">Transferase</keyword>
<dbReference type="AlphaFoldDB" id="A0A323V381"/>
<comment type="caution">
    <text evidence="14">The sequence shown here is derived from an EMBL/GenBank/DDBJ whole genome shotgun (WGS) entry which is preliminary data.</text>
</comment>
<evidence type="ECO:0000256" key="11">
    <source>
        <dbReference type="ARBA" id="ARBA00044190"/>
    </source>
</evidence>
<keyword evidence="8" id="KW-0472">Membrane</keyword>
<evidence type="ECO:0000256" key="13">
    <source>
        <dbReference type="ARBA" id="ARBA00049201"/>
    </source>
</evidence>
<keyword evidence="3" id="KW-1003">Cell membrane</keyword>
<dbReference type="RefSeq" id="WP_110522809.1">
    <property type="nucleotide sequence ID" value="NZ_QKOE01000001.1"/>
</dbReference>
<evidence type="ECO:0000256" key="7">
    <source>
        <dbReference type="ARBA" id="ARBA00022985"/>
    </source>
</evidence>
<evidence type="ECO:0000313" key="15">
    <source>
        <dbReference type="Proteomes" id="UP000248259"/>
    </source>
</evidence>
<dbReference type="GO" id="GO:0005829">
    <property type="term" value="C:cytosol"/>
    <property type="evidence" value="ECO:0007669"/>
    <property type="project" value="TreeGrafter"/>
</dbReference>
<dbReference type="EMBL" id="QKOE01000001">
    <property type="protein sequence ID" value="PZA18510.1"/>
    <property type="molecule type" value="Genomic_DNA"/>
</dbReference>
<evidence type="ECO:0000256" key="12">
    <source>
        <dbReference type="ARBA" id="ARBA00044330"/>
    </source>
</evidence>
<dbReference type="InterPro" id="IPR002201">
    <property type="entry name" value="Glyco_trans_9"/>
</dbReference>
<evidence type="ECO:0000256" key="6">
    <source>
        <dbReference type="ARBA" id="ARBA00022679"/>
    </source>
</evidence>
<dbReference type="GO" id="GO:0009244">
    <property type="term" value="P:lipopolysaccharide core region biosynthetic process"/>
    <property type="evidence" value="ECO:0007669"/>
    <property type="project" value="InterPro"/>
</dbReference>
<comment type="catalytic activity">
    <reaction evidence="13">
        <text>an alpha-Kdo-(2-&gt;4)-alpha-Kdo-(2-&gt;6)-lipid A + ADP-L-glycero-beta-D-manno-heptose = an L-alpha-D-Hep-(1-&gt;5)-[alpha-Kdo-(2-&gt;4)]-alpha-Kdo-(2-&gt;6)-lipid A + ADP + H(+)</text>
        <dbReference type="Rhea" id="RHEA:74067"/>
        <dbReference type="ChEBI" id="CHEBI:15378"/>
        <dbReference type="ChEBI" id="CHEBI:61506"/>
        <dbReference type="ChEBI" id="CHEBI:176431"/>
        <dbReference type="ChEBI" id="CHEBI:193068"/>
        <dbReference type="ChEBI" id="CHEBI:456216"/>
        <dbReference type="EC" id="2.4.99.23"/>
    </reaction>
</comment>
<keyword evidence="15" id="KW-1185">Reference proteome</keyword>
<evidence type="ECO:0000256" key="4">
    <source>
        <dbReference type="ARBA" id="ARBA00022519"/>
    </source>
</evidence>
<dbReference type="CDD" id="cd03789">
    <property type="entry name" value="GT9_LPS_heptosyltransferase"/>
    <property type="match status" value="1"/>
</dbReference>
<dbReference type="Proteomes" id="UP000248259">
    <property type="component" value="Unassembled WGS sequence"/>
</dbReference>
<evidence type="ECO:0000256" key="10">
    <source>
        <dbReference type="ARBA" id="ARBA00044041"/>
    </source>
</evidence>
<keyword evidence="4" id="KW-0997">Cell inner membrane</keyword>
<sequence>MRVLIVKTSSLGDVIHTLPALTDAAQVFPDIRFDWVVEESFAEIPAWHPAVDRVIPVAVRRWRKHPLKARQSGEWQAFTRTISSTGYDAVIDAQGLLKSAFLCRFARSPVHGLDWKSARETLAGLFYDNRHPVPWGRHAVLRVRELFAQALGYRLPEEASGPRDGATRASAATYGLDHARVLATAAHQPDTSRPYLVFLHGTTWATKHWPETYWRQLAERASAHGWAVRLPWGSITEHERADRIVAGIPGASVLPRLTLTDLAAELAEARACVAVDTGLGHLAAALDVPTLSLFGPTNPGYTGAWGQRQRHLASDFGCAPCLRKTCNHVATADERQHFDLATEHPLCFTRLAPPQVWSALEDLAGTPTPPLTDPD</sequence>
<evidence type="ECO:0000256" key="9">
    <source>
        <dbReference type="ARBA" id="ARBA00043995"/>
    </source>
</evidence>
<dbReference type="InterPro" id="IPR011908">
    <property type="entry name" value="LipoPS_heptosylTferase-I"/>
</dbReference>
<dbReference type="NCBIfam" id="TIGR02193">
    <property type="entry name" value="heptsyl_trn_I"/>
    <property type="match status" value="1"/>
</dbReference>
<proteinExistence type="inferred from homology"/>
<reference evidence="14 15" key="1">
    <citation type="submission" date="2018-06" db="EMBL/GenBank/DDBJ databases">
        <title>Azoarcus communis strain SWub3 genome.</title>
        <authorList>
            <person name="Zorraquino Salvo V."/>
            <person name="Toubiana D."/>
            <person name="Blumwald E."/>
        </authorList>
    </citation>
    <scope>NUCLEOTIDE SEQUENCE [LARGE SCALE GENOMIC DNA]</scope>
    <source>
        <strain evidence="14 15">SWub3</strain>
    </source>
</reference>